<feature type="domain" description="CUE" evidence="2">
    <location>
        <begin position="239"/>
        <end position="282"/>
    </location>
</feature>
<dbReference type="SMART" id="SM00463">
    <property type="entry name" value="SMR"/>
    <property type="match status" value="1"/>
</dbReference>
<dbReference type="Gene3D" id="3.30.1370.110">
    <property type="match status" value="1"/>
</dbReference>
<dbReference type="SUPFAM" id="SSF160443">
    <property type="entry name" value="SMR domain-like"/>
    <property type="match status" value="1"/>
</dbReference>
<dbReference type="PROSITE" id="PS50828">
    <property type="entry name" value="SMR"/>
    <property type="match status" value="1"/>
</dbReference>
<evidence type="ECO:0000259" key="1">
    <source>
        <dbReference type="PROSITE" id="PS50828"/>
    </source>
</evidence>
<dbReference type="GO" id="GO:0043130">
    <property type="term" value="F:ubiquitin binding"/>
    <property type="evidence" value="ECO:0007669"/>
    <property type="project" value="InterPro"/>
</dbReference>
<accession>A0AAW1P7I8</accession>
<dbReference type="PANTHER" id="PTHR46535:SF1">
    <property type="entry name" value="NEDD4-BINDING PROTEIN 2"/>
    <property type="match status" value="1"/>
</dbReference>
<evidence type="ECO:0000313" key="3">
    <source>
        <dbReference type="EMBL" id="KAK9804185.1"/>
    </source>
</evidence>
<dbReference type="InterPro" id="IPR003892">
    <property type="entry name" value="CUE"/>
</dbReference>
<proteinExistence type="predicted"/>
<dbReference type="InterPro" id="IPR036063">
    <property type="entry name" value="Smr_dom_sf"/>
</dbReference>
<dbReference type="AlphaFoldDB" id="A0AAW1P7I8"/>
<dbReference type="PANTHER" id="PTHR46535">
    <property type="entry name" value="NEDD4-BINDING PROTEIN 2"/>
    <property type="match status" value="1"/>
</dbReference>
<dbReference type="GO" id="GO:0004519">
    <property type="term" value="F:endonuclease activity"/>
    <property type="evidence" value="ECO:0007669"/>
    <property type="project" value="TreeGrafter"/>
</dbReference>
<comment type="caution">
    <text evidence="3">The sequence shown here is derived from an EMBL/GenBank/DDBJ whole genome shotgun (WGS) entry which is preliminary data.</text>
</comment>
<evidence type="ECO:0008006" key="5">
    <source>
        <dbReference type="Google" id="ProtNLM"/>
    </source>
</evidence>
<dbReference type="GO" id="GO:0005634">
    <property type="term" value="C:nucleus"/>
    <property type="evidence" value="ECO:0007669"/>
    <property type="project" value="TreeGrafter"/>
</dbReference>
<dbReference type="EMBL" id="JALJOQ010000052">
    <property type="protein sequence ID" value="KAK9804185.1"/>
    <property type="molecule type" value="Genomic_DNA"/>
</dbReference>
<evidence type="ECO:0000313" key="4">
    <source>
        <dbReference type="Proteomes" id="UP001465755"/>
    </source>
</evidence>
<evidence type="ECO:0000259" key="2">
    <source>
        <dbReference type="PROSITE" id="PS51140"/>
    </source>
</evidence>
<name>A0AAW1P7I8_9CHLO</name>
<sequence length="511" mass="56178">MAASKVTGASSLVSSTGLLLLQDHEWETADSTFSLSAGVSGASLGLSDPEAGSRLNLLDLKYTVSEQPTASGAGQLSAGDPSDKLLEMQASVEPSLATSTASEISDSESFCLSHGASACSNDSDPHADYTFKDLTPEHKAYILRKYHPEASPAEVMQLLSDHGQDLSAVSAILTTNRELRLMQAEHKQQAEDERLAQQLQLQAEDEHLAHKLQMEEHTPPKQALMPAKAAGQWRSADRRTQARITSLQRSFPDLDSEGAMSVLTAHDNDVQVAKQLLREQGLREVEAVVRTAAPSSVSPHLFPQASPHQDEYDFQLQPRDPNFRPTPPPPRHNATYAANKALYMKQRKQVDRLGDAKRNARHQAMQAARMGDHTRARFLRDQAYSFDAQYQKAKKESGRNIAAAINSKNIAHFKVDLHCLHVEEALHETSTQISAAESYVRNTKRTASIELITGKGLHSIDNKPRILPAVKDMLDDMALEYEEKPGYLILIFRDPSDSNVTGNIVQPARSA</sequence>
<reference evidence="3 4" key="1">
    <citation type="journal article" date="2024" name="Nat. Commun.">
        <title>Phylogenomics reveals the evolutionary origins of lichenization in chlorophyte algae.</title>
        <authorList>
            <person name="Puginier C."/>
            <person name="Libourel C."/>
            <person name="Otte J."/>
            <person name="Skaloud P."/>
            <person name="Haon M."/>
            <person name="Grisel S."/>
            <person name="Petersen M."/>
            <person name="Berrin J.G."/>
            <person name="Delaux P.M."/>
            <person name="Dal Grande F."/>
            <person name="Keller J."/>
        </authorList>
    </citation>
    <scope>NUCLEOTIDE SEQUENCE [LARGE SCALE GENOMIC DNA]</scope>
    <source>
        <strain evidence="3 4">SAG 2036</strain>
    </source>
</reference>
<dbReference type="PROSITE" id="PS51140">
    <property type="entry name" value="CUE"/>
    <property type="match status" value="1"/>
</dbReference>
<dbReference type="Proteomes" id="UP001465755">
    <property type="component" value="Unassembled WGS sequence"/>
</dbReference>
<dbReference type="InterPro" id="IPR002625">
    <property type="entry name" value="Smr_dom"/>
</dbReference>
<feature type="domain" description="Smr" evidence="1">
    <location>
        <begin position="415"/>
        <end position="491"/>
    </location>
</feature>
<organism evidence="3 4">
    <name type="scientific">Symbiochloris irregularis</name>
    <dbReference type="NCBI Taxonomy" id="706552"/>
    <lineage>
        <taxon>Eukaryota</taxon>
        <taxon>Viridiplantae</taxon>
        <taxon>Chlorophyta</taxon>
        <taxon>core chlorophytes</taxon>
        <taxon>Trebouxiophyceae</taxon>
        <taxon>Trebouxiales</taxon>
        <taxon>Trebouxiaceae</taxon>
        <taxon>Symbiochloris</taxon>
    </lineage>
</organism>
<dbReference type="InterPro" id="IPR052772">
    <property type="entry name" value="Endo/PolyKinase_Domain-Protein"/>
</dbReference>
<keyword evidence="4" id="KW-1185">Reference proteome</keyword>
<protein>
    <recommendedName>
        <fullName evidence="5">Smr domain-containing protein</fullName>
    </recommendedName>
</protein>
<gene>
    <name evidence="3" type="ORF">WJX73_010172</name>
</gene>